<accession>A0ACC2WWP6</accession>
<protein>
    <submittedName>
        <fullName evidence="1">Uncharacterized protein</fullName>
    </submittedName>
</protein>
<organism evidence="1 2">
    <name type="scientific">Naganishia onofrii</name>
    <dbReference type="NCBI Taxonomy" id="1851511"/>
    <lineage>
        <taxon>Eukaryota</taxon>
        <taxon>Fungi</taxon>
        <taxon>Dikarya</taxon>
        <taxon>Basidiomycota</taxon>
        <taxon>Agaricomycotina</taxon>
        <taxon>Tremellomycetes</taxon>
        <taxon>Filobasidiales</taxon>
        <taxon>Filobasidiaceae</taxon>
        <taxon>Naganishia</taxon>
    </lineage>
</organism>
<keyword evidence="2" id="KW-1185">Reference proteome</keyword>
<comment type="caution">
    <text evidence="1">The sequence shown here is derived from an EMBL/GenBank/DDBJ whole genome shotgun (WGS) entry which is preliminary data.</text>
</comment>
<reference evidence="1" key="1">
    <citation type="submission" date="2023-04" db="EMBL/GenBank/DDBJ databases">
        <title>Draft Genome sequencing of Naganishia species isolated from polar environments using Oxford Nanopore Technology.</title>
        <authorList>
            <person name="Leo P."/>
            <person name="Venkateswaran K."/>
        </authorList>
    </citation>
    <scope>NUCLEOTIDE SEQUENCE</scope>
    <source>
        <strain evidence="1">DBVPG 5303</strain>
    </source>
</reference>
<evidence type="ECO:0000313" key="2">
    <source>
        <dbReference type="Proteomes" id="UP001234202"/>
    </source>
</evidence>
<dbReference type="Proteomes" id="UP001234202">
    <property type="component" value="Unassembled WGS sequence"/>
</dbReference>
<proteinExistence type="predicted"/>
<sequence length="394" mass="43272">MPTDSELDGAGAETFAIALPLSPPRSSPLDTLLAFVHDVTGSGTVRDGLKLIVVGGILEASRRGLTALCKQVYYYATIEAIFSEDDPAYRWIIAWLSVPERQQDARNFEVISTKYQDDLPEQLAGVEDAEKGNRALSRGLALIPAFDHPRYIKFEGRMYRFERYTENKLFGDPVAMLKVSVLSRSQSAIHSLIASAHSTSIKQSASRLVTHTPAKGNTYWHETSSRPARSLQSVVLPEGVKERVVRDLSEFLGGASWYANRGYLCYGVPGSGKTSLISAVAGHFSLPVYIVNLAQSGLDDSALSELIGLCRMDVWVEFKNATTQQIHDLFTNFYPSTSTSGTKSNDLADRFAEQVPDNAFSVAAIQGFLMQYRSEPEEAVENVGEWVSRGGKAE</sequence>
<gene>
    <name evidence="1" type="ORF">QFC24_006913</name>
</gene>
<name>A0ACC2WWP6_9TREE</name>
<dbReference type="EMBL" id="JASBWV010000042">
    <property type="protein sequence ID" value="KAJ9115730.1"/>
    <property type="molecule type" value="Genomic_DNA"/>
</dbReference>
<evidence type="ECO:0000313" key="1">
    <source>
        <dbReference type="EMBL" id="KAJ9115730.1"/>
    </source>
</evidence>